<evidence type="ECO:0000256" key="1">
    <source>
        <dbReference type="SAM" id="MobiDB-lite"/>
    </source>
</evidence>
<gene>
    <name evidence="2" type="ORF">CRG98_035933</name>
</gene>
<name>A0A2I0IIT2_PUNGR</name>
<dbReference type="Proteomes" id="UP000233551">
    <property type="component" value="Unassembled WGS sequence"/>
</dbReference>
<proteinExistence type="predicted"/>
<keyword evidence="3" id="KW-1185">Reference proteome</keyword>
<feature type="region of interest" description="Disordered" evidence="1">
    <location>
        <begin position="52"/>
        <end position="75"/>
    </location>
</feature>
<protein>
    <submittedName>
        <fullName evidence="2">Uncharacterized protein</fullName>
    </submittedName>
</protein>
<sequence>MTRELDRSYGYREKDVLPALRSLNSFSILSRSLMRICRAQEVLEVVEDMSGSECEGDGKEAAAEEGRGVGVGLWQ</sequence>
<dbReference type="AlphaFoldDB" id="A0A2I0IIT2"/>
<feature type="compositionally biased region" description="Basic and acidic residues" evidence="1">
    <location>
        <begin position="56"/>
        <end position="67"/>
    </location>
</feature>
<organism evidence="2 3">
    <name type="scientific">Punica granatum</name>
    <name type="common">Pomegranate</name>
    <dbReference type="NCBI Taxonomy" id="22663"/>
    <lineage>
        <taxon>Eukaryota</taxon>
        <taxon>Viridiplantae</taxon>
        <taxon>Streptophyta</taxon>
        <taxon>Embryophyta</taxon>
        <taxon>Tracheophyta</taxon>
        <taxon>Spermatophyta</taxon>
        <taxon>Magnoliopsida</taxon>
        <taxon>eudicotyledons</taxon>
        <taxon>Gunneridae</taxon>
        <taxon>Pentapetalae</taxon>
        <taxon>rosids</taxon>
        <taxon>malvids</taxon>
        <taxon>Myrtales</taxon>
        <taxon>Lythraceae</taxon>
        <taxon>Punica</taxon>
    </lineage>
</organism>
<accession>A0A2I0IIT2</accession>
<evidence type="ECO:0000313" key="3">
    <source>
        <dbReference type="Proteomes" id="UP000233551"/>
    </source>
</evidence>
<dbReference type="EMBL" id="PGOL01003011">
    <property type="protein sequence ID" value="PKI43673.1"/>
    <property type="molecule type" value="Genomic_DNA"/>
</dbReference>
<reference evidence="2 3" key="1">
    <citation type="submission" date="2017-11" db="EMBL/GenBank/DDBJ databases">
        <title>De-novo sequencing of pomegranate (Punica granatum L.) genome.</title>
        <authorList>
            <person name="Akparov Z."/>
            <person name="Amiraslanov A."/>
            <person name="Hajiyeva S."/>
            <person name="Abbasov M."/>
            <person name="Kaur K."/>
            <person name="Hamwieh A."/>
            <person name="Solovyev V."/>
            <person name="Salamov A."/>
            <person name="Braich B."/>
            <person name="Kosarev P."/>
            <person name="Mahmoud A."/>
            <person name="Hajiyev E."/>
            <person name="Babayeva S."/>
            <person name="Izzatullayeva V."/>
            <person name="Mammadov A."/>
            <person name="Mammadov A."/>
            <person name="Sharifova S."/>
            <person name="Ojaghi J."/>
            <person name="Eynullazada K."/>
            <person name="Bayramov B."/>
            <person name="Abdulazimova A."/>
            <person name="Shahmuradov I."/>
        </authorList>
    </citation>
    <scope>NUCLEOTIDE SEQUENCE [LARGE SCALE GENOMIC DNA]</scope>
    <source>
        <strain evidence="3">cv. AG2017</strain>
        <tissue evidence="2">Leaf</tissue>
    </source>
</reference>
<comment type="caution">
    <text evidence="2">The sequence shown here is derived from an EMBL/GenBank/DDBJ whole genome shotgun (WGS) entry which is preliminary data.</text>
</comment>
<evidence type="ECO:0000313" key="2">
    <source>
        <dbReference type="EMBL" id="PKI43673.1"/>
    </source>
</evidence>